<feature type="compositionally biased region" description="Basic and acidic residues" evidence="2">
    <location>
        <begin position="1513"/>
        <end position="1524"/>
    </location>
</feature>
<feature type="region of interest" description="Disordered" evidence="2">
    <location>
        <begin position="1381"/>
        <end position="1434"/>
    </location>
</feature>
<dbReference type="GO" id="GO:0016604">
    <property type="term" value="C:nuclear body"/>
    <property type="evidence" value="ECO:0007669"/>
    <property type="project" value="TreeGrafter"/>
</dbReference>
<evidence type="ECO:0000313" key="6">
    <source>
        <dbReference type="Proteomes" id="UP000587472"/>
    </source>
</evidence>
<keyword evidence="5" id="KW-0547">Nucleotide-binding</keyword>
<feature type="compositionally biased region" description="Basic and acidic residues" evidence="2">
    <location>
        <begin position="1046"/>
        <end position="1076"/>
    </location>
</feature>
<keyword evidence="5" id="KW-0067">ATP-binding</keyword>
<keyword evidence="5" id="KW-0347">Helicase</keyword>
<feature type="region of interest" description="Disordered" evidence="2">
    <location>
        <begin position="797"/>
        <end position="825"/>
    </location>
</feature>
<feature type="region of interest" description="Disordered" evidence="2">
    <location>
        <begin position="1678"/>
        <end position="1717"/>
    </location>
</feature>
<dbReference type="FunFam" id="3.40.50.300:FF:000810">
    <property type="entry name" value="probable helicase senataxin"/>
    <property type="match status" value="1"/>
</dbReference>
<feature type="region of interest" description="Disordered" evidence="2">
    <location>
        <begin position="610"/>
        <end position="631"/>
    </location>
</feature>
<evidence type="ECO:0000259" key="4">
    <source>
        <dbReference type="Pfam" id="PF13087"/>
    </source>
</evidence>
<dbReference type="Gene3D" id="3.40.50.300">
    <property type="entry name" value="P-loop containing nucleotide triphosphate hydrolases"/>
    <property type="match status" value="2"/>
</dbReference>
<feature type="compositionally biased region" description="Polar residues" evidence="2">
    <location>
        <begin position="1180"/>
        <end position="1189"/>
    </location>
</feature>
<keyword evidence="5" id="KW-0378">Hydrolase</keyword>
<feature type="compositionally biased region" description="Basic and acidic residues" evidence="2">
    <location>
        <begin position="801"/>
        <end position="814"/>
    </location>
</feature>
<feature type="non-terminal residue" evidence="5">
    <location>
        <position position="2510"/>
    </location>
</feature>
<sequence>MSTCRWCTPSGSDTTEFLKSYASKRLSPEDLEGSNDDLCYCLECVVEYHKAREKLPRLHEVLWELETSRLVAHIEKYMQEEAGEDDELFIVDENGETQLSGYVGPDFENNLRVPLLEILKYPYLLLHERVSELCVEALCRMEQSHNSFHVFEKYPGIYLFLVHPNEVIRRWAILTARNLGKVDRDDYYDLQEVLTCLFKVIELGLFESPDIYSSSMFERGKLILLPSHLYDTANYKNYWLGICMLLTVLEEQAMDSLLLGPDKQNDFMQSILHTMEKEAADDATDPFWPALHCFMVILDQLGSKVWGQLIDPVQAFQTIINSVSYNNEIKNIRSSFKRTKSEPESDYDDDMATCSQIVYNYNTEKSQKDTGWKTAICPDYCPNMYEDMQTLANVLQSDIGRDMRVHHSTFLWFIPFVQSLMDLKGLGVAYIVEVIHYLCSEIKDILNERILQCDKISEFFLLILVSIIELHRNKKCLHLLWISSQEWVEAVVRCAKLPAVAFTRCTEKVSGHSVRGSSAVSLQASNSVQHSCVQLIRSLLREGYQIGQHALCKQYLDKLNLLLRGNISLGWQLNIQETQELQMCLKQVIRSIKDRALNAPVPVGNNANSTTLPDISIKPEKGAHSDGCKVSARDRDDPCSLFDVIPKEGGSEDCQGNLFPRRKSVWEEECRDASESSTTWTSTEGLSMNIKKEFNDLTTQEYVCPQNSLAAKVSRKARENRNNDLVAGKCNMDNQCFNANAQHLDFRRSEELENKCEAGPITPMLCENEISVDTASRSFESTREKSVNSAFQSKLVPTKHVSKDKPLDCSDSSKNEPGMQENADDSILLSGISDTLLKKVSTEEKSSSMLKSVLKTDMQSSCKDIRSSDWEQPDLNDLIKCDSKGQISKTFCMDKTSANGCVPSSSENKRDVSSPAFQIRPLSVKCESSDRLFEFSEYFKREKNSVRQKEEDFVKTVSEDNTLTDSQVDRELSKLSLAAYAKSVNFPFDSSQESSVHHNVCDIKRKVKGAVRSSNDGQSTKSSCDADCLDDQVIVISDSSDEEKDVADKEETKNQNEIARPEKQPSTPDRDTKIESKTPSCPLSLEDCGSQYFEFETEDDVFSVWQDTQAYTMEATQEYKQGDVSTSADSNSHDLLNDHTNEWGYDVDYINDDAMEEEANLTEEQTENTSHQKETDSTKEVTNSTLQESISKENMKDQLENFSDKGANTKDFTLDSKLTEPRASTSNISLASKLALKKNSTSPRKNIAKSKVARTIQRSPKKPPVLKTAQNKKLLQSTLKNSQPSRSMPAVVPPRKVRQCPVPASTVEKLGLKKAPRKAFELSQRSLESLAQLRSYGKAAGRVGAAQKQKIKLIAPQTLSIKHNKKMLACQDLQFLRQTRPKKSVRGKNLVGSSESRNKKVSRGDTKSMKQKPESFALKSAEGSVENQRGEEREETVCPFVTEKKFENVFVEEPPCLLKMPSSSDLSRRSEDNSAVVPPVPVDSSLSSAALVGDDKDEPSGKGCIVQPECEETTSKENECKPNENSEDDDDLFLTQLDPVDMELCSEEDSVVDTTTASKKPEEMDTAGSLQQNESSTVVKCKYKDCMEKVEKPAEYCSKHSATGSEEDHLFAKPSLLPLTTRKPSTTKIFSSASSSRNAAFSKDLEDVKKLPPASKSKVNAAKPVVVRPLNAKAIPVGNQTRKTPSFTNVPQPCISNNVLQSRSRQNDNTSNISRRPAQETHYSSFLGAQQRDHSIFINEVLKWTYEMFASSSQFGPPSDLLQSVVAAVPVQFQGYNDYFNTFFPLMMLNAFETIAQEWVENQRGREKSYYFYLQNFCADLNTADFTAHFRESDLARQLHPKEDDLVFLVVQKKKDTFREESEIENHTVNHVGLVTRFSRMSGCSTRQKEQHTVCHLSVKTRGNLSFFINKLVKCVVVGSLVTTHRTFKGLLLLSRSPLAKPIINPSYNDFCPRDLPIASERAVNMNEYNEDQKRAIETAYAMVKQHPGLPKICLIHGPPGTGKSKTIVGLLFRVLRQNTRNEKATQKTNSRIKPNRFLVCAPSNAAVDELMKKIIVAFKEKCQNKREPLGNCGDIKLVRLGAEKAINSEVRGFSLDKQVEHRMKRKPADCDQDIQKKKAALDQQLDALSRQRAMHRCEKREVGRQYQVLDDEIGRLSKERQQLASQLKEVRGHSQKVQADIILESDIICCTLSTSGGGLLESSFWRQGLDPFSCVIVDEVRQSCEVETLIPLIHRCNKLVLVGDPRQLPPTVKSVKAQEYGYDQSLMARLHRHLEEQVQKNVLRSLPVVQLTVQYRMHPDICLFPSNYVYGRTLKTDKATEENRCSSEWPFQPYLIFDVGDGREERDNDSFSNPQEVKLVMELIRTIKEKRKDLGLRRIGIITPYSAQKKKIQEQLDKVFKNNSPGEVDTVDAFQGREKDCIIVTCVRANSTKGSIGFLASLQRLNVTITRARFSLFILGRLKTLMENKDWNELIQDAQRRGAIIKTSEKSYRKDAVKILKLRTTVQPP</sequence>
<dbReference type="CDD" id="cd18042">
    <property type="entry name" value="DEXXQc_SETX"/>
    <property type="match status" value="1"/>
</dbReference>
<evidence type="ECO:0000256" key="2">
    <source>
        <dbReference type="SAM" id="MobiDB-lite"/>
    </source>
</evidence>
<evidence type="ECO:0000256" key="1">
    <source>
        <dbReference type="SAM" id="Coils"/>
    </source>
</evidence>
<feature type="non-terminal residue" evidence="5">
    <location>
        <position position="1"/>
    </location>
</feature>
<comment type="caution">
    <text evidence="5">The sequence shown here is derived from an EMBL/GenBank/DDBJ whole genome shotgun (WGS) entry which is preliminary data.</text>
</comment>
<feature type="region of interest" description="Disordered" evidence="2">
    <location>
        <begin position="1037"/>
        <end position="1082"/>
    </location>
</feature>
<dbReference type="InterPro" id="IPR027417">
    <property type="entry name" value="P-loop_NTPase"/>
</dbReference>
<dbReference type="PANTHER" id="PTHR10887:SF537">
    <property type="entry name" value="HELICASE SENATAXIN-RELATED"/>
    <property type="match status" value="1"/>
</dbReference>
<dbReference type="Pfam" id="PF13086">
    <property type="entry name" value="AAA_11"/>
    <property type="match status" value="1"/>
</dbReference>
<keyword evidence="6" id="KW-1185">Reference proteome</keyword>
<feature type="compositionally biased region" description="Basic and acidic residues" evidence="2">
    <location>
        <begin position="617"/>
        <end position="631"/>
    </location>
</feature>
<feature type="compositionally biased region" description="Acidic residues" evidence="2">
    <location>
        <begin position="1153"/>
        <end position="1166"/>
    </location>
</feature>
<dbReference type="CDD" id="cd18808">
    <property type="entry name" value="SF1_C_Upf1"/>
    <property type="match status" value="1"/>
</dbReference>
<feature type="compositionally biased region" description="Basic and acidic residues" evidence="2">
    <location>
        <begin position="1190"/>
        <end position="1203"/>
    </location>
</feature>
<dbReference type="PANTHER" id="PTHR10887">
    <property type="entry name" value="DNA2/NAM7 HELICASE FAMILY"/>
    <property type="match status" value="1"/>
</dbReference>
<accession>A0A7K9XGL3</accession>
<proteinExistence type="predicted"/>
<gene>
    <name evidence="5" type="primary">Setx</name>
    <name evidence="5" type="ORF">PSOCRE_R07435</name>
</gene>
<feature type="region of interest" description="Disordered" evidence="2">
    <location>
        <begin position="1153"/>
        <end position="1215"/>
    </location>
</feature>
<dbReference type="GO" id="GO:0004386">
    <property type="term" value="F:helicase activity"/>
    <property type="evidence" value="ECO:0007669"/>
    <property type="project" value="UniProtKB-KW"/>
</dbReference>
<name>A0A7K9XGL3_9GRUI</name>
<feature type="domain" description="DNA2/NAM7 helicase-like C-terminal" evidence="4">
    <location>
        <begin position="2263"/>
        <end position="2462"/>
    </location>
</feature>
<dbReference type="InterPro" id="IPR045055">
    <property type="entry name" value="DNA2/NAM7-like"/>
</dbReference>
<feature type="compositionally biased region" description="Basic and acidic residues" evidence="2">
    <location>
        <begin position="1396"/>
        <end position="1413"/>
    </location>
</feature>
<feature type="compositionally biased region" description="Polar residues" evidence="2">
    <location>
        <begin position="1678"/>
        <end position="1714"/>
    </location>
</feature>
<evidence type="ECO:0000259" key="3">
    <source>
        <dbReference type="Pfam" id="PF13086"/>
    </source>
</evidence>
<feature type="compositionally biased region" description="Low complexity" evidence="2">
    <location>
        <begin position="1474"/>
        <end position="1492"/>
    </location>
</feature>
<dbReference type="EMBL" id="VWZZ01004507">
    <property type="protein sequence ID" value="NXI96555.1"/>
    <property type="molecule type" value="Genomic_DNA"/>
</dbReference>
<dbReference type="GO" id="GO:0001147">
    <property type="term" value="F:transcription termination site sequence-specific DNA binding"/>
    <property type="evidence" value="ECO:0007669"/>
    <property type="project" value="TreeGrafter"/>
</dbReference>
<evidence type="ECO:0000313" key="5">
    <source>
        <dbReference type="EMBL" id="NXI96555.1"/>
    </source>
</evidence>
<reference evidence="5 6" key="1">
    <citation type="submission" date="2019-09" db="EMBL/GenBank/DDBJ databases">
        <title>Bird 10,000 Genomes (B10K) Project - Family phase.</title>
        <authorList>
            <person name="Zhang G."/>
        </authorList>
    </citation>
    <scope>NUCLEOTIDE SEQUENCE [LARGE SCALE GENOMIC DNA]</scope>
    <source>
        <strain evidence="5">B10K-DU-001-60</strain>
        <tissue evidence="5">Muscle</tissue>
    </source>
</reference>
<organism evidence="5 6">
    <name type="scientific">Psophia crepitans</name>
    <name type="common">common trumpeter</name>
    <dbReference type="NCBI Taxonomy" id="54359"/>
    <lineage>
        <taxon>Eukaryota</taxon>
        <taxon>Metazoa</taxon>
        <taxon>Chordata</taxon>
        <taxon>Craniata</taxon>
        <taxon>Vertebrata</taxon>
        <taxon>Euteleostomi</taxon>
        <taxon>Archelosauria</taxon>
        <taxon>Archosauria</taxon>
        <taxon>Dinosauria</taxon>
        <taxon>Saurischia</taxon>
        <taxon>Theropoda</taxon>
        <taxon>Coelurosauria</taxon>
        <taxon>Aves</taxon>
        <taxon>Neognathae</taxon>
        <taxon>Neoaves</taxon>
        <taxon>Gruiformes</taxon>
        <taxon>Psophiidae</taxon>
        <taxon>Psophia</taxon>
    </lineage>
</organism>
<feature type="region of interest" description="Disordered" evidence="2">
    <location>
        <begin position="1546"/>
        <end position="1574"/>
    </location>
</feature>
<dbReference type="Pfam" id="PF13087">
    <property type="entry name" value="AAA_12"/>
    <property type="match status" value="1"/>
</dbReference>
<dbReference type="InterPro" id="IPR047187">
    <property type="entry name" value="SF1_C_Upf1"/>
</dbReference>
<feature type="coiled-coil region" evidence="1">
    <location>
        <begin position="2112"/>
        <end position="2167"/>
    </location>
</feature>
<feature type="region of interest" description="Disordered" evidence="2">
    <location>
        <begin position="1239"/>
        <end position="1266"/>
    </location>
</feature>
<feature type="region of interest" description="Disordered" evidence="2">
    <location>
        <begin position="1461"/>
        <end position="1532"/>
    </location>
</feature>
<dbReference type="GO" id="GO:0006369">
    <property type="term" value="P:termination of RNA polymerase II transcription"/>
    <property type="evidence" value="ECO:0007669"/>
    <property type="project" value="TreeGrafter"/>
</dbReference>
<feature type="compositionally biased region" description="Basic and acidic residues" evidence="2">
    <location>
        <begin position="1170"/>
        <end position="1179"/>
    </location>
</feature>
<dbReference type="SUPFAM" id="SSF52540">
    <property type="entry name" value="P-loop containing nucleoside triphosphate hydrolases"/>
    <property type="match status" value="1"/>
</dbReference>
<feature type="domain" description="DNA2/NAM7 helicase helicase" evidence="3">
    <location>
        <begin position="1969"/>
        <end position="2255"/>
    </location>
</feature>
<dbReference type="InterPro" id="IPR041677">
    <property type="entry name" value="DNA2/NAM7_AAA_11"/>
</dbReference>
<dbReference type="InterPro" id="IPR041679">
    <property type="entry name" value="DNA2/NAM7-like_C"/>
</dbReference>
<keyword evidence="1" id="KW-0175">Coiled coil</keyword>
<dbReference type="Proteomes" id="UP000587472">
    <property type="component" value="Unassembled WGS sequence"/>
</dbReference>
<protein>
    <submittedName>
        <fullName evidence="5">SETX helicase</fullName>
    </submittedName>
</protein>